<proteinExistence type="predicted"/>
<dbReference type="Proteomes" id="UP001163603">
    <property type="component" value="Chromosome 2"/>
</dbReference>
<accession>A0ACC0ZGK5</accession>
<name>A0ACC0ZGK5_9ROSI</name>
<evidence type="ECO:0000313" key="1">
    <source>
        <dbReference type="EMBL" id="KAJ0049653.1"/>
    </source>
</evidence>
<dbReference type="EMBL" id="CM047737">
    <property type="protein sequence ID" value="KAJ0049653.1"/>
    <property type="molecule type" value="Genomic_DNA"/>
</dbReference>
<organism evidence="1 2">
    <name type="scientific">Pistacia integerrima</name>
    <dbReference type="NCBI Taxonomy" id="434235"/>
    <lineage>
        <taxon>Eukaryota</taxon>
        <taxon>Viridiplantae</taxon>
        <taxon>Streptophyta</taxon>
        <taxon>Embryophyta</taxon>
        <taxon>Tracheophyta</taxon>
        <taxon>Spermatophyta</taxon>
        <taxon>Magnoliopsida</taxon>
        <taxon>eudicotyledons</taxon>
        <taxon>Gunneridae</taxon>
        <taxon>Pentapetalae</taxon>
        <taxon>rosids</taxon>
        <taxon>malvids</taxon>
        <taxon>Sapindales</taxon>
        <taxon>Anacardiaceae</taxon>
        <taxon>Pistacia</taxon>
    </lineage>
</organism>
<keyword evidence="2" id="KW-1185">Reference proteome</keyword>
<protein>
    <submittedName>
        <fullName evidence="1">Uncharacterized protein</fullName>
    </submittedName>
</protein>
<comment type="caution">
    <text evidence="1">The sequence shown here is derived from an EMBL/GenBank/DDBJ whole genome shotgun (WGS) entry which is preliminary data.</text>
</comment>
<evidence type="ECO:0000313" key="2">
    <source>
        <dbReference type="Proteomes" id="UP001163603"/>
    </source>
</evidence>
<gene>
    <name evidence="1" type="ORF">Pint_15671</name>
</gene>
<reference evidence="2" key="1">
    <citation type="journal article" date="2023" name="G3 (Bethesda)">
        <title>Genome assembly and association tests identify interacting loci associated with vigor, precocity, and sex in interspecific pistachio rootstocks.</title>
        <authorList>
            <person name="Palmer W."/>
            <person name="Jacygrad E."/>
            <person name="Sagayaradj S."/>
            <person name="Cavanaugh K."/>
            <person name="Han R."/>
            <person name="Bertier L."/>
            <person name="Beede B."/>
            <person name="Kafkas S."/>
            <person name="Golino D."/>
            <person name="Preece J."/>
            <person name="Michelmore R."/>
        </authorList>
    </citation>
    <scope>NUCLEOTIDE SEQUENCE [LARGE SCALE GENOMIC DNA]</scope>
</reference>
<sequence>MLTLFNTYTFSPKPKKEHQHSSAATLYHSLLINFEIQRLFLKLPSLLFTGTVSQLPLELTVIVIDYEYGGSALALPEYIIGSDSKRKWKIPFRRIRCSLMEQGLKPRPKPNKVDIEELKESKVHENQVKKPCAGLCSQIEKLVLNKKYREALELFEILELEVGFDVGSSTYDALVTSHACEMRDDD</sequence>